<dbReference type="EMBL" id="DF144042">
    <property type="protein sequence ID" value="GAA55583.1"/>
    <property type="molecule type" value="Genomic_DNA"/>
</dbReference>
<dbReference type="AlphaFoldDB" id="G7YRK3"/>
<protein>
    <submittedName>
        <fullName evidence="2">Uncharacterized protein</fullName>
    </submittedName>
</protein>
<evidence type="ECO:0000256" key="1">
    <source>
        <dbReference type="SAM" id="MobiDB-lite"/>
    </source>
</evidence>
<feature type="compositionally biased region" description="Polar residues" evidence="1">
    <location>
        <begin position="123"/>
        <end position="132"/>
    </location>
</feature>
<reference evidence="2" key="1">
    <citation type="journal article" date="2011" name="Genome Biol.">
        <title>The draft genome of the carcinogenic human liver fluke Clonorchis sinensis.</title>
        <authorList>
            <person name="Wang X."/>
            <person name="Chen W."/>
            <person name="Huang Y."/>
            <person name="Sun J."/>
            <person name="Men J."/>
            <person name="Liu H."/>
            <person name="Luo F."/>
            <person name="Guo L."/>
            <person name="Lv X."/>
            <person name="Deng C."/>
            <person name="Zhou C."/>
            <person name="Fan Y."/>
            <person name="Li X."/>
            <person name="Huang L."/>
            <person name="Hu Y."/>
            <person name="Liang C."/>
            <person name="Hu X."/>
            <person name="Xu J."/>
            <person name="Yu X."/>
        </authorList>
    </citation>
    <scope>NUCLEOTIDE SEQUENCE [LARGE SCALE GENOMIC DNA]</scope>
    <source>
        <strain evidence="2">Henan</strain>
    </source>
</reference>
<keyword evidence="3" id="KW-1185">Reference proteome</keyword>
<proteinExistence type="predicted"/>
<sequence>MERFVVWPFRHLISVLHAHEIPFFTCMIVLNYKQLEILECLHNSLNCNLRRSQVTVDQTPGNPLKLQVPPYRRARCRMKHWDILNPRKPEKQEKRNIPYSVDGHRGIVDHFIRLIGVPVCRTRGNSGNNDKSNAFGAEKRMSNSPSKGICSEQLKASPNNWSGYEFQSPPEKE</sequence>
<reference key="2">
    <citation type="submission" date="2011-10" db="EMBL/GenBank/DDBJ databases">
        <title>The genome and transcriptome sequence of Clonorchis sinensis provide insights into the carcinogenic liver fluke.</title>
        <authorList>
            <person name="Wang X."/>
            <person name="Huang Y."/>
            <person name="Chen W."/>
            <person name="Liu H."/>
            <person name="Guo L."/>
            <person name="Chen Y."/>
            <person name="Luo F."/>
            <person name="Zhou W."/>
            <person name="Sun J."/>
            <person name="Mao Q."/>
            <person name="Liang P."/>
            <person name="Zhou C."/>
            <person name="Tian Y."/>
            <person name="Men J."/>
            <person name="Lv X."/>
            <person name="Huang L."/>
            <person name="Zhou J."/>
            <person name="Hu Y."/>
            <person name="Li R."/>
            <person name="Zhang F."/>
            <person name="Lei H."/>
            <person name="Li X."/>
            <person name="Hu X."/>
            <person name="Liang C."/>
            <person name="Xu J."/>
            <person name="Wu Z."/>
            <person name="Yu X."/>
        </authorList>
    </citation>
    <scope>NUCLEOTIDE SEQUENCE</scope>
    <source>
        <strain>Henan</strain>
    </source>
</reference>
<name>G7YRK3_CLOSI</name>
<feature type="region of interest" description="Disordered" evidence="1">
    <location>
        <begin position="123"/>
        <end position="173"/>
    </location>
</feature>
<dbReference type="Proteomes" id="UP000008909">
    <property type="component" value="Unassembled WGS sequence"/>
</dbReference>
<organism evidence="2 3">
    <name type="scientific">Clonorchis sinensis</name>
    <name type="common">Chinese liver fluke</name>
    <dbReference type="NCBI Taxonomy" id="79923"/>
    <lineage>
        <taxon>Eukaryota</taxon>
        <taxon>Metazoa</taxon>
        <taxon>Spiralia</taxon>
        <taxon>Lophotrochozoa</taxon>
        <taxon>Platyhelminthes</taxon>
        <taxon>Trematoda</taxon>
        <taxon>Digenea</taxon>
        <taxon>Opisthorchiida</taxon>
        <taxon>Opisthorchiata</taxon>
        <taxon>Opisthorchiidae</taxon>
        <taxon>Clonorchis</taxon>
    </lineage>
</organism>
<evidence type="ECO:0000313" key="2">
    <source>
        <dbReference type="EMBL" id="GAA55583.1"/>
    </source>
</evidence>
<evidence type="ECO:0000313" key="3">
    <source>
        <dbReference type="Proteomes" id="UP000008909"/>
    </source>
</evidence>
<gene>
    <name evidence="2" type="ORF">CLF_108370</name>
</gene>
<accession>G7YRK3</accession>